<keyword evidence="2" id="KW-0812">Transmembrane</keyword>
<protein>
    <submittedName>
        <fullName evidence="3">Uncharacterized protein</fullName>
    </submittedName>
</protein>
<feature type="transmembrane region" description="Helical" evidence="2">
    <location>
        <begin position="70"/>
        <end position="90"/>
    </location>
</feature>
<proteinExistence type="predicted"/>
<reference evidence="3" key="1">
    <citation type="submission" date="2020-07" db="EMBL/GenBank/DDBJ databases">
        <title>Genome sequence and genetic diversity analysis of an under-domesticated orphan crop, white fonio (Digitaria exilis).</title>
        <authorList>
            <person name="Bennetzen J.L."/>
            <person name="Chen S."/>
            <person name="Ma X."/>
            <person name="Wang X."/>
            <person name="Yssel A.E.J."/>
            <person name="Chaluvadi S.R."/>
            <person name="Johnson M."/>
            <person name="Gangashetty P."/>
            <person name="Hamidou F."/>
            <person name="Sanogo M.D."/>
            <person name="Zwaenepoel A."/>
            <person name="Wallace J."/>
            <person name="Van De Peer Y."/>
            <person name="Van Deynze A."/>
        </authorList>
    </citation>
    <scope>NUCLEOTIDE SEQUENCE</scope>
    <source>
        <tissue evidence="3">Leaves</tissue>
    </source>
</reference>
<dbReference type="AlphaFoldDB" id="A0A835EK68"/>
<name>A0A835EK68_9POAL</name>
<comment type="caution">
    <text evidence="3">The sequence shown here is derived from an EMBL/GenBank/DDBJ whole genome shotgun (WGS) entry which is preliminary data.</text>
</comment>
<evidence type="ECO:0000256" key="2">
    <source>
        <dbReference type="SAM" id="Phobius"/>
    </source>
</evidence>
<organism evidence="3 4">
    <name type="scientific">Digitaria exilis</name>
    <dbReference type="NCBI Taxonomy" id="1010633"/>
    <lineage>
        <taxon>Eukaryota</taxon>
        <taxon>Viridiplantae</taxon>
        <taxon>Streptophyta</taxon>
        <taxon>Embryophyta</taxon>
        <taxon>Tracheophyta</taxon>
        <taxon>Spermatophyta</taxon>
        <taxon>Magnoliopsida</taxon>
        <taxon>Liliopsida</taxon>
        <taxon>Poales</taxon>
        <taxon>Poaceae</taxon>
        <taxon>PACMAD clade</taxon>
        <taxon>Panicoideae</taxon>
        <taxon>Panicodae</taxon>
        <taxon>Paniceae</taxon>
        <taxon>Anthephorinae</taxon>
        <taxon>Digitaria</taxon>
    </lineage>
</organism>
<evidence type="ECO:0000256" key="1">
    <source>
        <dbReference type="SAM" id="MobiDB-lite"/>
    </source>
</evidence>
<dbReference type="Proteomes" id="UP000636709">
    <property type="component" value="Unassembled WGS sequence"/>
</dbReference>
<feature type="region of interest" description="Disordered" evidence="1">
    <location>
        <begin position="1"/>
        <end position="69"/>
    </location>
</feature>
<evidence type="ECO:0000313" key="4">
    <source>
        <dbReference type="Proteomes" id="UP000636709"/>
    </source>
</evidence>
<accession>A0A835EK68</accession>
<gene>
    <name evidence="3" type="ORF">HU200_039028</name>
</gene>
<keyword evidence="2" id="KW-0472">Membrane</keyword>
<keyword evidence="4" id="KW-1185">Reference proteome</keyword>
<dbReference type="EMBL" id="JACEFO010001924">
    <property type="protein sequence ID" value="KAF8693619.1"/>
    <property type="molecule type" value="Genomic_DNA"/>
</dbReference>
<sequence length="130" mass="14342">MGPAVAGGKPCSSSARRSSSTNARWPRWAIRTTNRLPSTLTATRPAGAAEEETAASARDRHRRRARRRQASDGMVIATLHMIACFAFAFARRSGDRRVVCCLICSGLLPCLQPRLWLWRWEGGDGVAIYI</sequence>
<evidence type="ECO:0000313" key="3">
    <source>
        <dbReference type="EMBL" id="KAF8693619.1"/>
    </source>
</evidence>
<feature type="compositionally biased region" description="Basic residues" evidence="1">
    <location>
        <begin position="59"/>
        <end position="68"/>
    </location>
</feature>
<keyword evidence="2" id="KW-1133">Transmembrane helix</keyword>
<feature type="compositionally biased region" description="Polar residues" evidence="1">
    <location>
        <begin position="31"/>
        <end position="40"/>
    </location>
</feature>